<comment type="caution">
    <text evidence="1">The sequence shown here is derived from an EMBL/GenBank/DDBJ whole genome shotgun (WGS) entry which is preliminary data.</text>
</comment>
<gene>
    <name evidence="1" type="ORF">NM208_g3745</name>
</gene>
<evidence type="ECO:0000313" key="1">
    <source>
        <dbReference type="EMBL" id="KAJ3543118.1"/>
    </source>
</evidence>
<name>A0ACC1SN37_9HYPO</name>
<accession>A0ACC1SN37</accession>
<reference evidence="1" key="1">
    <citation type="submission" date="2022-08" db="EMBL/GenBank/DDBJ databases">
        <title>Genome Sequence of Fusarium decemcellulare.</title>
        <authorList>
            <person name="Buettner E."/>
        </authorList>
    </citation>
    <scope>NUCLEOTIDE SEQUENCE</scope>
    <source>
        <strain evidence="1">Babe19</strain>
    </source>
</reference>
<sequence length="266" mass="29140">MSADRKGAAVIVGHPGTGIKEQASGLYAKCMAENGFFALAFDAAHQGDSEGEPRNLEDPYQRAEDFKAAVTFLSTLDDGVDPNRIGVIGICASGGYCIFAAQTDVRIRAVATVVGMCWGGMTRDIFQAQGNLHEMLVQSGRSRVAEARGSDPDMVNILDTWDDAENYYKTPRGYHPKCTNLKLTRSAKLLSTHDSVAFVRWISPRPLLMISGSDAATVEFSKTTIQQALEPKELFIIPGKKHMDLYDGTEESIPKLVEFMSHWLCT</sequence>
<dbReference type="EMBL" id="JANRMS010000260">
    <property type="protein sequence ID" value="KAJ3543118.1"/>
    <property type="molecule type" value="Genomic_DNA"/>
</dbReference>
<proteinExistence type="predicted"/>
<keyword evidence="2" id="KW-1185">Reference proteome</keyword>
<protein>
    <submittedName>
        <fullName evidence="1">Uncharacterized protein</fullName>
    </submittedName>
</protein>
<dbReference type="Proteomes" id="UP001148629">
    <property type="component" value="Unassembled WGS sequence"/>
</dbReference>
<evidence type="ECO:0000313" key="2">
    <source>
        <dbReference type="Proteomes" id="UP001148629"/>
    </source>
</evidence>
<organism evidence="1 2">
    <name type="scientific">Fusarium decemcellulare</name>
    <dbReference type="NCBI Taxonomy" id="57161"/>
    <lineage>
        <taxon>Eukaryota</taxon>
        <taxon>Fungi</taxon>
        <taxon>Dikarya</taxon>
        <taxon>Ascomycota</taxon>
        <taxon>Pezizomycotina</taxon>
        <taxon>Sordariomycetes</taxon>
        <taxon>Hypocreomycetidae</taxon>
        <taxon>Hypocreales</taxon>
        <taxon>Nectriaceae</taxon>
        <taxon>Fusarium</taxon>
        <taxon>Fusarium decemcellulare species complex</taxon>
    </lineage>
</organism>